<dbReference type="AlphaFoldDB" id="A0A0C1UA53"/>
<dbReference type="SUPFAM" id="SSF52540">
    <property type="entry name" value="P-loop containing nucleoside triphosphate hydrolases"/>
    <property type="match status" value="1"/>
</dbReference>
<dbReference type="RefSeq" id="WP_039636019.1">
    <property type="nucleotide sequence ID" value="NZ_AYSO01000020.1"/>
</dbReference>
<organism evidence="6 7">
    <name type="scientific">Clostridium argentinense CDC 2741</name>
    <dbReference type="NCBI Taxonomy" id="1418104"/>
    <lineage>
        <taxon>Bacteria</taxon>
        <taxon>Bacillati</taxon>
        <taxon>Bacillota</taxon>
        <taxon>Clostridia</taxon>
        <taxon>Eubacteriales</taxon>
        <taxon>Clostridiaceae</taxon>
        <taxon>Clostridium</taxon>
    </lineage>
</organism>
<evidence type="ECO:0000256" key="1">
    <source>
        <dbReference type="ARBA" id="ARBA00005417"/>
    </source>
</evidence>
<dbReference type="PROSITE" id="PS50893">
    <property type="entry name" value="ABC_TRANSPORTER_2"/>
    <property type="match status" value="1"/>
</dbReference>
<evidence type="ECO:0000256" key="4">
    <source>
        <dbReference type="ARBA" id="ARBA00022840"/>
    </source>
</evidence>
<evidence type="ECO:0000313" key="6">
    <source>
        <dbReference type="EMBL" id="KIE44455.1"/>
    </source>
</evidence>
<protein>
    <submittedName>
        <fullName evidence="6">ABC transporter family protein</fullName>
    </submittedName>
</protein>
<dbReference type="PANTHER" id="PTHR42798">
    <property type="entry name" value="LIPOPROTEIN-RELEASING SYSTEM ATP-BINDING PROTEIN LOLD"/>
    <property type="match status" value="1"/>
</dbReference>
<dbReference type="Gene3D" id="3.40.50.300">
    <property type="entry name" value="P-loop containing nucleotide triphosphate hydrolases"/>
    <property type="match status" value="1"/>
</dbReference>
<dbReference type="InterPro" id="IPR017911">
    <property type="entry name" value="MacB-like_ATP-bd"/>
</dbReference>
<dbReference type="PANTHER" id="PTHR42798:SF7">
    <property type="entry name" value="ALPHA-D-RIBOSE 1-METHYLPHOSPHONATE 5-TRIPHOSPHATE SYNTHASE SUBUNIT PHNL"/>
    <property type="match status" value="1"/>
</dbReference>
<feature type="domain" description="ABC transporter" evidence="5">
    <location>
        <begin position="4"/>
        <end position="245"/>
    </location>
</feature>
<keyword evidence="7" id="KW-1185">Reference proteome</keyword>
<accession>A0A0C1UA53</accession>
<dbReference type="Proteomes" id="UP000031366">
    <property type="component" value="Unassembled WGS sequence"/>
</dbReference>
<proteinExistence type="inferred from homology"/>
<sequence length="249" mass="27803">MVILEANKVKKIYGGDKNTKKTEVLQGIDIKLNKGEFTAIMGPSGSGKTTLLNVLSGMSMPTSGIVNFLGKNLNTFSSDELTKFRRKTMGFIFQDFNLMDSLTLRENVLLPMVLEKRSIKDMEEISKKIIETIGLGKVMDKYPYNVSGGEMQRTAMARALVNNPDIIFADEPTGNLDSKSSNLVMRCFQEINEKNNSTILMVTHDAFAASFCRKVIFIKDGKIYSEIVKKGSKKDFFYEILDFMAVLGG</sequence>
<evidence type="ECO:0000256" key="2">
    <source>
        <dbReference type="ARBA" id="ARBA00022448"/>
    </source>
</evidence>
<dbReference type="FunFam" id="3.40.50.300:FF:000032">
    <property type="entry name" value="Export ABC transporter ATP-binding protein"/>
    <property type="match status" value="1"/>
</dbReference>
<dbReference type="InterPro" id="IPR003439">
    <property type="entry name" value="ABC_transporter-like_ATP-bd"/>
</dbReference>
<dbReference type="GO" id="GO:0016887">
    <property type="term" value="F:ATP hydrolysis activity"/>
    <property type="evidence" value="ECO:0007669"/>
    <property type="project" value="InterPro"/>
</dbReference>
<evidence type="ECO:0000256" key="3">
    <source>
        <dbReference type="ARBA" id="ARBA00022741"/>
    </source>
</evidence>
<dbReference type="CDD" id="cd03255">
    <property type="entry name" value="ABC_MJ0796_LolCDE_FtsE"/>
    <property type="match status" value="1"/>
</dbReference>
<dbReference type="InterPro" id="IPR027417">
    <property type="entry name" value="P-loop_NTPase"/>
</dbReference>
<comment type="similarity">
    <text evidence="1">Belongs to the ABC transporter superfamily.</text>
</comment>
<keyword evidence="4" id="KW-0067">ATP-binding</keyword>
<gene>
    <name evidence="6" type="ORF">U732_274</name>
</gene>
<dbReference type="Pfam" id="PF00005">
    <property type="entry name" value="ABC_tran"/>
    <property type="match status" value="1"/>
</dbReference>
<reference evidence="6 7" key="1">
    <citation type="journal article" date="2015" name="Infect. Genet. Evol.">
        <title>Genomic sequences of six botulinum neurotoxin-producing strains representing three clostridial species illustrate the mobility and diversity of botulinum neurotoxin genes.</title>
        <authorList>
            <person name="Smith T.J."/>
            <person name="Hill K.K."/>
            <person name="Xie G."/>
            <person name="Foley B.T."/>
            <person name="Williamson C.H."/>
            <person name="Foster J.T."/>
            <person name="Johnson S.L."/>
            <person name="Chertkov O."/>
            <person name="Teshima H."/>
            <person name="Gibbons H.S."/>
            <person name="Johnsky L.A."/>
            <person name="Karavis M.A."/>
            <person name="Smith L.A."/>
        </authorList>
    </citation>
    <scope>NUCLEOTIDE SEQUENCE [LARGE SCALE GENOMIC DNA]</scope>
    <source>
        <strain evidence="6 7">CDC 2741</strain>
    </source>
</reference>
<keyword evidence="2" id="KW-0813">Transport</keyword>
<dbReference type="GO" id="GO:0098796">
    <property type="term" value="C:membrane protein complex"/>
    <property type="evidence" value="ECO:0007669"/>
    <property type="project" value="UniProtKB-ARBA"/>
</dbReference>
<keyword evidence="3" id="KW-0547">Nucleotide-binding</keyword>
<dbReference type="InterPro" id="IPR003593">
    <property type="entry name" value="AAA+_ATPase"/>
</dbReference>
<dbReference type="EMBL" id="AYSO01000020">
    <property type="protein sequence ID" value="KIE44455.1"/>
    <property type="molecule type" value="Genomic_DNA"/>
</dbReference>
<evidence type="ECO:0000313" key="7">
    <source>
        <dbReference type="Proteomes" id="UP000031366"/>
    </source>
</evidence>
<name>A0A0C1UA53_9CLOT</name>
<dbReference type="OrthoDB" id="9802264at2"/>
<dbReference type="STRING" id="29341.RSJ17_04180"/>
<comment type="caution">
    <text evidence="6">The sequence shown here is derived from an EMBL/GenBank/DDBJ whole genome shotgun (WGS) entry which is preliminary data.</text>
</comment>
<dbReference type="GO" id="GO:0022857">
    <property type="term" value="F:transmembrane transporter activity"/>
    <property type="evidence" value="ECO:0007669"/>
    <property type="project" value="UniProtKB-ARBA"/>
</dbReference>
<dbReference type="GO" id="GO:0005524">
    <property type="term" value="F:ATP binding"/>
    <property type="evidence" value="ECO:0007669"/>
    <property type="project" value="UniProtKB-KW"/>
</dbReference>
<dbReference type="SMART" id="SM00382">
    <property type="entry name" value="AAA"/>
    <property type="match status" value="1"/>
</dbReference>
<evidence type="ECO:0000259" key="5">
    <source>
        <dbReference type="PROSITE" id="PS50893"/>
    </source>
</evidence>